<feature type="compositionally biased region" description="Basic and acidic residues" evidence="6">
    <location>
        <begin position="551"/>
        <end position="564"/>
    </location>
</feature>
<dbReference type="PANTHER" id="PTHR10927">
    <property type="entry name" value="RIBOSOME MATURATION PROTEIN SBDS"/>
    <property type="match status" value="1"/>
</dbReference>
<feature type="compositionally biased region" description="Basic and acidic residues" evidence="6">
    <location>
        <begin position="351"/>
        <end position="389"/>
    </location>
</feature>
<dbReference type="PROSITE" id="PS01267">
    <property type="entry name" value="UPF0023"/>
    <property type="match status" value="1"/>
</dbReference>
<feature type="compositionally biased region" description="Polar residues" evidence="6">
    <location>
        <begin position="279"/>
        <end position="304"/>
    </location>
</feature>
<dbReference type="InterPro" id="IPR019783">
    <property type="entry name" value="SDO1/SBDS_N"/>
</dbReference>
<feature type="region of interest" description="Disordered" evidence="6">
    <location>
        <begin position="447"/>
        <end position="569"/>
    </location>
</feature>
<dbReference type="STRING" id="73239.Q7RHF6"/>
<dbReference type="InterPro" id="IPR018978">
    <property type="entry name" value="SDO1/SBDS_central"/>
</dbReference>
<feature type="compositionally biased region" description="Polar residues" evidence="6">
    <location>
        <begin position="498"/>
        <end position="526"/>
    </location>
</feature>
<reference evidence="9 10" key="1">
    <citation type="journal article" date="2002" name="Nature">
        <title>Genome sequence and comparative analysis of the model rodent malaria parasite Plasmodium yoelii yoelii.</title>
        <authorList>
            <person name="Carlton J.M."/>
            <person name="Angiuoli S.V."/>
            <person name="Suh B.B."/>
            <person name="Kooij T.W."/>
            <person name="Pertea M."/>
            <person name="Silva J.C."/>
            <person name="Ermolaeva M.D."/>
            <person name="Allen J.E."/>
            <person name="Selengut J.D."/>
            <person name="Koo H.L."/>
            <person name="Peterson J.D."/>
            <person name="Pop M."/>
            <person name="Kosack D.S."/>
            <person name="Shumway M.F."/>
            <person name="Bidwell S.L."/>
            <person name="Shallom S.J."/>
            <person name="van Aken S.E."/>
            <person name="Riedmuller S.B."/>
            <person name="Feldblyum T.V."/>
            <person name="Cho J.K."/>
            <person name="Quackenbush J."/>
            <person name="Sedegah M."/>
            <person name="Shoaibi A."/>
            <person name="Cummings L.M."/>
            <person name="Florens L."/>
            <person name="Yates J.R."/>
            <person name="Raine J.D."/>
            <person name="Sinden R.E."/>
            <person name="Harris M.A."/>
            <person name="Cunningham D.A."/>
            <person name="Preiser P.R."/>
            <person name="Bergman L.W."/>
            <person name="Vaidya A.B."/>
            <person name="van Lin L.H."/>
            <person name="Janse C.J."/>
            <person name="Waters A.P."/>
            <person name="Smith H.O."/>
            <person name="White O.R."/>
            <person name="Salzberg S.L."/>
            <person name="Venter J.C."/>
            <person name="Fraser C.M."/>
            <person name="Hoffman S.L."/>
            <person name="Gardner M.J."/>
            <person name="Carucci D.J."/>
        </authorList>
    </citation>
    <scope>NUCLEOTIDE SEQUENCE [LARGE SCALE GENOMIC DNA]</scope>
    <source>
        <strain evidence="9 10">17XNL</strain>
    </source>
</reference>
<dbReference type="GO" id="GO:0005737">
    <property type="term" value="C:cytoplasm"/>
    <property type="evidence" value="ECO:0007669"/>
    <property type="project" value="UniProtKB-SubCell"/>
</dbReference>
<comment type="similarity">
    <text evidence="2">Belongs to the SDO1/SBDS family.</text>
</comment>
<dbReference type="InParanoid" id="Q7RHF6"/>
<comment type="subunit">
    <text evidence="5">Associates with the 60S ribosomal subunit.</text>
</comment>
<dbReference type="Pfam" id="PF09377">
    <property type="entry name" value="SBDS_domain_II"/>
    <property type="match status" value="1"/>
</dbReference>
<proteinExistence type="inferred from homology"/>
<feature type="compositionally biased region" description="Polar residues" evidence="6">
    <location>
        <begin position="317"/>
        <end position="326"/>
    </location>
</feature>
<dbReference type="GO" id="GO:0042254">
    <property type="term" value="P:ribosome biogenesis"/>
    <property type="evidence" value="ECO:0007669"/>
    <property type="project" value="UniProtKB-KW"/>
</dbReference>
<dbReference type="InterPro" id="IPR037188">
    <property type="entry name" value="Sdo1/SBDS_central_sf"/>
</dbReference>
<evidence type="ECO:0000313" key="9">
    <source>
        <dbReference type="EMBL" id="EAA15844.1"/>
    </source>
</evidence>
<comment type="caution">
    <text evidence="9">The sequence shown here is derived from an EMBL/GenBank/DDBJ whole genome shotgun (WGS) entry which is preliminary data.</text>
</comment>
<dbReference type="PaxDb" id="73239-Q7RHF6"/>
<evidence type="ECO:0000256" key="3">
    <source>
        <dbReference type="ARBA" id="ARBA00022490"/>
    </source>
</evidence>
<feature type="domain" description="Ribosome maturation protein SDO1/SBDS N-terminal" evidence="7">
    <location>
        <begin position="59"/>
        <end position="118"/>
    </location>
</feature>
<protein>
    <submittedName>
        <fullName evidence="9">Unnamed protein product, putative</fullName>
    </submittedName>
</protein>
<feature type="region of interest" description="Disordered" evidence="6">
    <location>
        <begin position="260"/>
        <end position="398"/>
    </location>
</feature>
<dbReference type="SUPFAM" id="SSF109728">
    <property type="entry name" value="Hypothetical protein AF0491, middle domain"/>
    <property type="match status" value="1"/>
</dbReference>
<sequence>MGALFQPINQVKFTNVAIVKYKHKGNKFEIACYKNKIIDWKNGKKRNYSNKTYLSSLKICNELNIDDVLQSHLIFTNISKGEIAKKSQLNSCFNSDDNYEICKTILEKGTLQISNRERAILKEKMYKDIIEMLHEMSVNPQTGYPLSTNMIESMIKNVGYSINIDDSTKKQALKVFELLHKEYEDVIQRAFMRIQIICDDFIKNDVIKLLNDNNAIIEEDKMTNNLKREDELNQNCDNIHKENMSNHDMKNDEINNLKDQKQSNLSSSIQLNNSENDPKQNNHNFSYNNKTGIDNETVNGTSNDIFDDTKDKDQDQVNGDNCQDTMNKNNFDDDPNNNTTSTHKKGTSNNEHSETSEEKLDSKKNKKNQDSFPIDNEKTNKEKFADNSKIKTKQKINKHNVERKGDNLQTYKIVFLCYPSLYRCIDEFTKKNKKNCSSKILSNNVKVATSNKKKKNDSPTIPKESDNTNKKKEERKNKNTNDKNKKNSISKKEHNDSKGNNTYMKNSNDSESSVNDKISKNNNYITNKNEQSKNQNSKNNGINNNRISNQTDDKIIQNSTKEKPSIGINNNDKTTGMIMCTSCLTQIEKNNYKLHCRSDFHVYNVKRKYKKLPPITLEEYIEIDFDVSHFHVDM</sequence>
<dbReference type="PANTHER" id="PTHR10927:SF1">
    <property type="entry name" value="RIBOSOME MATURATION PROTEIN SBDS"/>
    <property type="match status" value="1"/>
</dbReference>
<keyword evidence="4" id="KW-0690">Ribosome biogenesis</keyword>
<evidence type="ECO:0000313" key="10">
    <source>
        <dbReference type="Proteomes" id="UP000008553"/>
    </source>
</evidence>
<feature type="compositionally biased region" description="Basic and acidic residues" evidence="6">
    <location>
        <begin position="463"/>
        <end position="497"/>
    </location>
</feature>
<dbReference type="EMBL" id="AABL01001208">
    <property type="protein sequence ID" value="EAA15844.1"/>
    <property type="molecule type" value="Genomic_DNA"/>
</dbReference>
<feature type="compositionally biased region" description="Low complexity" evidence="6">
    <location>
        <begin position="262"/>
        <end position="275"/>
    </location>
</feature>
<dbReference type="SUPFAM" id="SSF89895">
    <property type="entry name" value="FYSH domain"/>
    <property type="match status" value="1"/>
</dbReference>
<dbReference type="Gene3D" id="3.30.1250.10">
    <property type="entry name" value="Ribosome maturation protein SBDS, N-terminal domain"/>
    <property type="match status" value="1"/>
</dbReference>
<feature type="compositionally biased region" description="Low complexity" evidence="6">
    <location>
        <begin position="527"/>
        <end position="550"/>
    </location>
</feature>
<comment type="subcellular location">
    <subcellularLocation>
        <location evidence="1">Cytoplasm</location>
    </subcellularLocation>
</comment>
<organism evidence="9 10">
    <name type="scientific">Plasmodium yoelii yoelii</name>
    <dbReference type="NCBI Taxonomy" id="73239"/>
    <lineage>
        <taxon>Eukaryota</taxon>
        <taxon>Sar</taxon>
        <taxon>Alveolata</taxon>
        <taxon>Apicomplexa</taxon>
        <taxon>Aconoidasida</taxon>
        <taxon>Haemosporida</taxon>
        <taxon>Plasmodiidae</taxon>
        <taxon>Plasmodium</taxon>
        <taxon>Plasmodium (Vinckeia)</taxon>
    </lineage>
</organism>
<keyword evidence="3" id="KW-0963">Cytoplasm</keyword>
<evidence type="ECO:0000256" key="4">
    <source>
        <dbReference type="ARBA" id="ARBA00022517"/>
    </source>
</evidence>
<dbReference type="Pfam" id="PF01172">
    <property type="entry name" value="SBDS_N"/>
    <property type="match status" value="2"/>
</dbReference>
<dbReference type="InterPro" id="IPR018023">
    <property type="entry name" value="Ribosome_mat_SBDS_CS"/>
</dbReference>
<evidence type="ECO:0000256" key="2">
    <source>
        <dbReference type="ARBA" id="ARBA00007433"/>
    </source>
</evidence>
<evidence type="ECO:0000259" key="7">
    <source>
        <dbReference type="Pfam" id="PF01172"/>
    </source>
</evidence>
<dbReference type="Proteomes" id="UP000008553">
    <property type="component" value="Unassembled WGS sequence"/>
</dbReference>
<dbReference type="Gene3D" id="1.10.10.900">
    <property type="entry name" value="SBDS protein C-terminal domain, subdomain 1"/>
    <property type="match status" value="1"/>
</dbReference>
<evidence type="ECO:0000256" key="1">
    <source>
        <dbReference type="ARBA" id="ARBA00004496"/>
    </source>
</evidence>
<evidence type="ECO:0000259" key="8">
    <source>
        <dbReference type="Pfam" id="PF09377"/>
    </source>
</evidence>
<keyword evidence="10" id="KW-1185">Reference proteome</keyword>
<dbReference type="InterPro" id="IPR039100">
    <property type="entry name" value="Sdo1/SBDS-like"/>
</dbReference>
<feature type="domain" description="Ribosome maturation protein SDO1/SBDS central" evidence="8">
    <location>
        <begin position="127"/>
        <end position="184"/>
    </location>
</feature>
<name>Q7RHF6_PLAYO</name>
<accession>Q7RHF6</accession>
<dbReference type="InterPro" id="IPR036786">
    <property type="entry name" value="Ribosome_mat_SBDS_N_sf"/>
</dbReference>
<feature type="domain" description="Ribosome maturation protein SDO1/SBDS N-terminal" evidence="7">
    <location>
        <begin position="15"/>
        <end position="47"/>
    </location>
</feature>
<evidence type="ECO:0000256" key="6">
    <source>
        <dbReference type="SAM" id="MobiDB-lite"/>
    </source>
</evidence>
<dbReference type="AlphaFoldDB" id="Q7RHF6"/>
<evidence type="ECO:0000256" key="5">
    <source>
        <dbReference type="ARBA" id="ARBA00049708"/>
    </source>
</evidence>
<dbReference type="FunCoup" id="Q7RHF6">
    <property type="interactions" value="36"/>
</dbReference>
<gene>
    <name evidence="9" type="ORF">PY04031</name>
</gene>